<keyword evidence="2" id="KW-1185">Reference proteome</keyword>
<reference evidence="2" key="1">
    <citation type="submission" date="2013-09" db="EMBL/GenBank/DDBJ databases">
        <title>Corchorus olitorius genome sequencing.</title>
        <authorList>
            <person name="Alam M."/>
            <person name="Haque M.S."/>
            <person name="Islam M.S."/>
            <person name="Emdad E.M."/>
            <person name="Islam M.M."/>
            <person name="Ahmed B."/>
            <person name="Halim A."/>
            <person name="Hossen Q.M.M."/>
            <person name="Hossain M.Z."/>
            <person name="Ahmed R."/>
            <person name="Khan M.M."/>
            <person name="Islam R."/>
            <person name="Rashid M.M."/>
            <person name="Khan S.A."/>
            <person name="Rahman M.S."/>
            <person name="Alam M."/>
            <person name="Yahiya A.S."/>
            <person name="Khan M.S."/>
            <person name="Azam M.S."/>
            <person name="Haque T."/>
            <person name="Lashkar M.Z.H."/>
            <person name="Akhand A.I."/>
            <person name="Morshed G."/>
            <person name="Roy S."/>
            <person name="Uddin K.S."/>
            <person name="Rabeya T."/>
            <person name="Hossain A.S."/>
            <person name="Chowdhury A."/>
            <person name="Snigdha A.R."/>
            <person name="Mortoza M.S."/>
            <person name="Matin S.A."/>
            <person name="Hoque S.M.E."/>
            <person name="Islam M.K."/>
            <person name="Roy D.K."/>
            <person name="Haider R."/>
            <person name="Moosa M.M."/>
            <person name="Elias S.M."/>
            <person name="Hasan A.M."/>
            <person name="Jahan S."/>
            <person name="Shafiuddin M."/>
            <person name="Mahmood N."/>
            <person name="Shommy N.S."/>
        </authorList>
    </citation>
    <scope>NUCLEOTIDE SEQUENCE [LARGE SCALE GENOMIC DNA]</scope>
    <source>
        <strain evidence="2">cv. O-4</strain>
    </source>
</reference>
<dbReference type="Proteomes" id="UP000187203">
    <property type="component" value="Unassembled WGS sequence"/>
</dbReference>
<sequence length="253" mass="28932">MNDEEMVDIDELLASSQLEGVVADLWKDIDDVYLSNNPREVERRPEIVEDPTVIPIDMNSAPSDENELNTLIVEAVKSNLPARWNGLSLIRKCNFLESFIANALPSDVDILNESRQIRTEAELKQAFEDLQHFSNDMVDAIGYKQVQNDVNQSNEKKEKYHGQQSTLDSTTSLMKDSMSPCQEPLAIQAEIDDHMAKVKVLQERLVKVINKKELPSFNKCDQVLEKPTALISHKEDFMRLWSIKTFSKLPLMR</sequence>
<name>A0A1R3KKL5_9ROSI</name>
<gene>
    <name evidence="1" type="ORF">COLO4_07182</name>
</gene>
<accession>A0A1R3KKL5</accession>
<dbReference type="AlphaFoldDB" id="A0A1R3KKL5"/>
<comment type="caution">
    <text evidence="1">The sequence shown here is derived from an EMBL/GenBank/DDBJ whole genome shotgun (WGS) entry which is preliminary data.</text>
</comment>
<dbReference type="EMBL" id="AWUE01013133">
    <property type="protein sequence ID" value="OMP07625.1"/>
    <property type="molecule type" value="Genomic_DNA"/>
</dbReference>
<evidence type="ECO:0000313" key="2">
    <source>
        <dbReference type="Proteomes" id="UP000187203"/>
    </source>
</evidence>
<proteinExistence type="predicted"/>
<organism evidence="1 2">
    <name type="scientific">Corchorus olitorius</name>
    <dbReference type="NCBI Taxonomy" id="93759"/>
    <lineage>
        <taxon>Eukaryota</taxon>
        <taxon>Viridiplantae</taxon>
        <taxon>Streptophyta</taxon>
        <taxon>Embryophyta</taxon>
        <taxon>Tracheophyta</taxon>
        <taxon>Spermatophyta</taxon>
        <taxon>Magnoliopsida</taxon>
        <taxon>eudicotyledons</taxon>
        <taxon>Gunneridae</taxon>
        <taxon>Pentapetalae</taxon>
        <taxon>rosids</taxon>
        <taxon>malvids</taxon>
        <taxon>Malvales</taxon>
        <taxon>Malvaceae</taxon>
        <taxon>Grewioideae</taxon>
        <taxon>Apeibeae</taxon>
        <taxon>Corchorus</taxon>
    </lineage>
</organism>
<evidence type="ECO:0000313" key="1">
    <source>
        <dbReference type="EMBL" id="OMP07625.1"/>
    </source>
</evidence>
<protein>
    <submittedName>
        <fullName evidence="1">Uncharacterized protein</fullName>
    </submittedName>
</protein>